<gene>
    <name evidence="1" type="ORF">g.50358</name>
</gene>
<dbReference type="AlphaFoldDB" id="A0A1B6M6I4"/>
<proteinExistence type="predicted"/>
<protein>
    <submittedName>
        <fullName evidence="1">Uncharacterized protein</fullName>
    </submittedName>
</protein>
<accession>A0A1B6M6I4</accession>
<organism evidence="1">
    <name type="scientific">Graphocephala atropunctata</name>
    <dbReference type="NCBI Taxonomy" id="36148"/>
    <lineage>
        <taxon>Eukaryota</taxon>
        <taxon>Metazoa</taxon>
        <taxon>Ecdysozoa</taxon>
        <taxon>Arthropoda</taxon>
        <taxon>Hexapoda</taxon>
        <taxon>Insecta</taxon>
        <taxon>Pterygota</taxon>
        <taxon>Neoptera</taxon>
        <taxon>Paraneoptera</taxon>
        <taxon>Hemiptera</taxon>
        <taxon>Auchenorrhyncha</taxon>
        <taxon>Membracoidea</taxon>
        <taxon>Cicadellidae</taxon>
        <taxon>Cicadellinae</taxon>
        <taxon>Cicadellini</taxon>
        <taxon>Graphocephala</taxon>
    </lineage>
</organism>
<sequence length="127" mass="14789">LDVLRAEQEARVGVLAEELREVKSRCLRKSKKEDNLLIFSGDDLSEDTKRFRHQRLLKKRMETLSTSHSKLELQVQRLEKRLQAPSHYQRVTTNDVLEEDLTARVTLLEDNSKQTSKALFNVSRQVA</sequence>
<evidence type="ECO:0000313" key="1">
    <source>
        <dbReference type="EMBL" id="JAT31539.1"/>
    </source>
</evidence>
<name>A0A1B6M6I4_9HEMI</name>
<reference evidence="1" key="1">
    <citation type="submission" date="2015-11" db="EMBL/GenBank/DDBJ databases">
        <title>De novo transcriptome assembly of four potential Pierce s Disease insect vectors from Arizona vineyards.</title>
        <authorList>
            <person name="Tassone E.E."/>
        </authorList>
    </citation>
    <scope>NUCLEOTIDE SEQUENCE</scope>
</reference>
<feature type="non-terminal residue" evidence="1">
    <location>
        <position position="1"/>
    </location>
</feature>
<dbReference type="EMBL" id="GEBQ01008438">
    <property type="protein sequence ID" value="JAT31539.1"/>
    <property type="molecule type" value="Transcribed_RNA"/>
</dbReference>
<feature type="non-terminal residue" evidence="1">
    <location>
        <position position="127"/>
    </location>
</feature>